<dbReference type="PROSITE" id="PS50262">
    <property type="entry name" value="G_PROTEIN_RECEP_F1_2"/>
    <property type="match status" value="1"/>
</dbReference>
<proteinExistence type="inferred from homology"/>
<dbReference type="WBParaSite" id="Smp_141880.2">
    <property type="protein sequence ID" value="Smp_141880.2"/>
    <property type="gene ID" value="Smp_141880"/>
</dbReference>
<evidence type="ECO:0000256" key="7">
    <source>
        <dbReference type="ARBA" id="ARBA00023224"/>
    </source>
</evidence>
<keyword evidence="3 9" id="KW-1133">Transmembrane helix</keyword>
<evidence type="ECO:0000259" key="10">
    <source>
        <dbReference type="PROSITE" id="PS50262"/>
    </source>
</evidence>
<dbReference type="STRING" id="6183.A0A5K4EPF9"/>
<organism evidence="11">
    <name type="scientific">Schistosoma mansoni</name>
    <name type="common">Blood fluke</name>
    <dbReference type="NCBI Taxonomy" id="6183"/>
    <lineage>
        <taxon>Eukaryota</taxon>
        <taxon>Metazoa</taxon>
        <taxon>Spiralia</taxon>
        <taxon>Lophotrochozoa</taxon>
        <taxon>Platyhelminthes</taxon>
        <taxon>Trematoda</taxon>
        <taxon>Digenea</taxon>
        <taxon>Strigeidida</taxon>
        <taxon>Schistosomatoidea</taxon>
        <taxon>Schistosomatidae</taxon>
        <taxon>Schistosoma</taxon>
    </lineage>
</organism>
<feature type="transmembrane region" description="Helical" evidence="9">
    <location>
        <begin position="110"/>
        <end position="132"/>
    </location>
</feature>
<comment type="subcellular location">
    <subcellularLocation>
        <location evidence="1">Membrane</location>
        <topology evidence="1">Multi-pass membrane protein</topology>
    </subcellularLocation>
</comment>
<keyword evidence="6 8" id="KW-0675">Receptor</keyword>
<evidence type="ECO:0000256" key="8">
    <source>
        <dbReference type="RuleBase" id="RU000688"/>
    </source>
</evidence>
<reference evidence="11" key="1">
    <citation type="submission" date="2019-11" db="UniProtKB">
        <authorList>
            <consortium name="WormBaseParasite"/>
        </authorList>
    </citation>
    <scope>IDENTIFICATION</scope>
    <source>
        <strain evidence="11">Puerto Rican</strain>
    </source>
</reference>
<feature type="transmembrane region" description="Helical" evidence="9">
    <location>
        <begin position="35"/>
        <end position="59"/>
    </location>
</feature>
<dbReference type="InterPro" id="IPR017452">
    <property type="entry name" value="GPCR_Rhodpsn_7TM"/>
</dbReference>
<evidence type="ECO:0000256" key="5">
    <source>
        <dbReference type="ARBA" id="ARBA00023136"/>
    </source>
</evidence>
<dbReference type="ExpressionAtlas" id="A0A5K4EPF9">
    <property type="expression patterns" value="baseline"/>
</dbReference>
<evidence type="ECO:0000256" key="2">
    <source>
        <dbReference type="ARBA" id="ARBA00022692"/>
    </source>
</evidence>
<dbReference type="PANTHER" id="PTHR24243">
    <property type="entry name" value="G-PROTEIN COUPLED RECEPTOR"/>
    <property type="match status" value="1"/>
</dbReference>
<comment type="similarity">
    <text evidence="8">Belongs to the G-protein coupled receptor 1 family.</text>
</comment>
<keyword evidence="7 8" id="KW-0807">Transducer</keyword>
<dbReference type="AlphaFoldDB" id="A0A5K4EPF9"/>
<feature type="transmembrane region" description="Helical" evidence="9">
    <location>
        <begin position="71"/>
        <end position="90"/>
    </location>
</feature>
<keyword evidence="2 8" id="KW-0812">Transmembrane</keyword>
<dbReference type="PANTHER" id="PTHR24243:SF208">
    <property type="entry name" value="PYROKININ-1 RECEPTOR"/>
    <property type="match status" value="1"/>
</dbReference>
<keyword evidence="4 8" id="KW-0297">G-protein coupled receptor</keyword>
<feature type="transmembrane region" description="Helical" evidence="9">
    <location>
        <begin position="375"/>
        <end position="394"/>
    </location>
</feature>
<evidence type="ECO:0000313" key="11">
    <source>
        <dbReference type="WBParaSite" id="Smp_141880.2"/>
    </source>
</evidence>
<feature type="transmembrane region" description="Helical" evidence="9">
    <location>
        <begin position="314"/>
        <end position="336"/>
    </location>
</feature>
<dbReference type="GO" id="GO:0008188">
    <property type="term" value="F:neuropeptide receptor activity"/>
    <property type="evidence" value="ECO:0007669"/>
    <property type="project" value="TreeGrafter"/>
</dbReference>
<evidence type="ECO:0000256" key="3">
    <source>
        <dbReference type="ARBA" id="ARBA00022989"/>
    </source>
</evidence>
<feature type="transmembrane region" description="Helical" evidence="9">
    <location>
        <begin position="414"/>
        <end position="436"/>
    </location>
</feature>
<keyword evidence="5 9" id="KW-0472">Membrane</keyword>
<dbReference type="InterPro" id="IPR000276">
    <property type="entry name" value="GPCR_Rhodpsn"/>
</dbReference>
<dbReference type="SUPFAM" id="SSF81321">
    <property type="entry name" value="Family A G protein-coupled receptor-like"/>
    <property type="match status" value="2"/>
</dbReference>
<sequence length="492" mass="56188">MNVNTTNCNELVDELKFMWIEHELGPQRMSLTRQILIGIVYTAIFCTGLLGNLATCIVIARNSFMHTRTNCYLFTLSVSDLLLLILGLPFELQTVLNKSYPWTLGTVFCRFRIFLTELCPLVSILILTIFSVERYLSICHPFRKILRFSQYDAGHPCNRTLYMHNANSKASHSSERISKVINSQMRNSTQIYYSNSQPHYKRGHTPYIVQINALKSCFLLIFCVWIIGSCCAIVIAGLSNVFYAVNLPTIDTFINNTCTDHYHTAVIQFYLTSDCLLNSEMWTPGEALPDSAVCAPSNDSEWAAYLSIPVVLQLWTFLFFFTPMVIMSVLYGLMAIQLSHSNLGLRAQSNSKHRKVKSSSCSISKTRSSGSCRRGIVRMLVAVVVAFFICWAPFHLQRVLTSANVQMTWFFIDFLFYVSGFLYYMSATVNPILYSLMSARFRRAFISTFRIKQTKAEDVSYMHPIVSVRIVKINKREQSICSLKDDKQPKTQ</sequence>
<dbReference type="Pfam" id="PF00001">
    <property type="entry name" value="7tm_1"/>
    <property type="match status" value="2"/>
</dbReference>
<accession>A0A5K4EPF9</accession>
<dbReference type="InParanoid" id="A0A5K4EPF9"/>
<evidence type="ECO:0000256" key="4">
    <source>
        <dbReference type="ARBA" id="ARBA00023040"/>
    </source>
</evidence>
<protein>
    <submittedName>
        <fullName evidence="11">Putative neuropeptide receptor</fullName>
    </submittedName>
</protein>
<evidence type="ECO:0000256" key="9">
    <source>
        <dbReference type="SAM" id="Phobius"/>
    </source>
</evidence>
<dbReference type="GO" id="GO:0005886">
    <property type="term" value="C:plasma membrane"/>
    <property type="evidence" value="ECO:0007669"/>
    <property type="project" value="TreeGrafter"/>
</dbReference>
<dbReference type="FunCoup" id="A0A5K4EPF9">
    <property type="interactions" value="30"/>
</dbReference>
<name>A0A5K4EPF9_SCHMA</name>
<evidence type="ECO:0000256" key="6">
    <source>
        <dbReference type="ARBA" id="ARBA00023170"/>
    </source>
</evidence>
<dbReference type="Gene3D" id="1.20.1070.10">
    <property type="entry name" value="Rhodopsin 7-helix transmembrane proteins"/>
    <property type="match status" value="2"/>
</dbReference>
<dbReference type="PRINTS" id="PR00237">
    <property type="entry name" value="GPCRRHODOPSN"/>
</dbReference>
<feature type="domain" description="G-protein coupled receptors family 1 profile" evidence="10">
    <location>
        <begin position="51"/>
        <end position="434"/>
    </location>
</feature>
<dbReference type="PROSITE" id="PS00237">
    <property type="entry name" value="G_PROTEIN_RECEP_F1_1"/>
    <property type="match status" value="1"/>
</dbReference>
<feature type="transmembrane region" description="Helical" evidence="9">
    <location>
        <begin position="217"/>
        <end position="238"/>
    </location>
</feature>
<evidence type="ECO:0000256" key="1">
    <source>
        <dbReference type="ARBA" id="ARBA00004141"/>
    </source>
</evidence>